<evidence type="ECO:0000259" key="1">
    <source>
        <dbReference type="PROSITE" id="PS51029"/>
    </source>
</evidence>
<dbReference type="WBParaSite" id="MBELARI_LOCUS9564">
    <property type="protein sequence ID" value="MBELARI_LOCUS9564"/>
    <property type="gene ID" value="MBELARI_LOCUS9564"/>
</dbReference>
<dbReference type="Pfam" id="PF10545">
    <property type="entry name" value="MADF_DNA_bdg"/>
    <property type="match status" value="1"/>
</dbReference>
<dbReference type="InterPro" id="IPR006578">
    <property type="entry name" value="MADF-dom"/>
</dbReference>
<dbReference type="Proteomes" id="UP000887575">
    <property type="component" value="Unassembled WGS sequence"/>
</dbReference>
<dbReference type="AlphaFoldDB" id="A0AAF3FQR8"/>
<sequence>MMRVAEEFNHRLNPASRVMIDAMKRTFIQMIAASLPIWSAYVNSEDRKFRDWAAITAKMNQFFPEWNFTVDQLKVQWKILRDSYKRERNRLLADKTRAVKWKFYKDLSFLEDSGMFVAPPPAGMDPSSESWITEQQKLATQALERSKTVAQTHSHFLNPDIPLEYLPDQDALSENSLELLKESTNSRGHDSSTADFPFHHLFESSNNASIPSPSRSLDEGTTSPLSSLFGQHFNNSFLNGEKTLNAFNINGKTEPLFNAKSIRKRNFEDSNRKETRMDKFELLGQMVTQTLRELSADDELQVEEAYIDIEASLHKLRKATLQRKQKREL</sequence>
<organism evidence="2 3">
    <name type="scientific">Mesorhabditis belari</name>
    <dbReference type="NCBI Taxonomy" id="2138241"/>
    <lineage>
        <taxon>Eukaryota</taxon>
        <taxon>Metazoa</taxon>
        <taxon>Ecdysozoa</taxon>
        <taxon>Nematoda</taxon>
        <taxon>Chromadorea</taxon>
        <taxon>Rhabditida</taxon>
        <taxon>Rhabditina</taxon>
        <taxon>Rhabditomorpha</taxon>
        <taxon>Rhabditoidea</taxon>
        <taxon>Rhabditidae</taxon>
        <taxon>Mesorhabditinae</taxon>
        <taxon>Mesorhabditis</taxon>
    </lineage>
</organism>
<reference evidence="3" key="1">
    <citation type="submission" date="2024-02" db="UniProtKB">
        <authorList>
            <consortium name="WormBaseParasite"/>
        </authorList>
    </citation>
    <scope>IDENTIFICATION</scope>
</reference>
<keyword evidence="2" id="KW-1185">Reference proteome</keyword>
<name>A0AAF3FQR8_9BILA</name>
<proteinExistence type="predicted"/>
<dbReference type="SMART" id="SM00595">
    <property type="entry name" value="MADF"/>
    <property type="match status" value="1"/>
</dbReference>
<accession>A0AAF3FQR8</accession>
<dbReference type="PROSITE" id="PS51029">
    <property type="entry name" value="MADF"/>
    <property type="match status" value="1"/>
</dbReference>
<feature type="domain" description="MADF" evidence="1">
    <location>
        <begin position="26"/>
        <end position="115"/>
    </location>
</feature>
<evidence type="ECO:0000313" key="3">
    <source>
        <dbReference type="WBParaSite" id="MBELARI_LOCUS9564"/>
    </source>
</evidence>
<protein>
    <submittedName>
        <fullName evidence="3">MADF domain-containing protein</fullName>
    </submittedName>
</protein>
<evidence type="ECO:0000313" key="2">
    <source>
        <dbReference type="Proteomes" id="UP000887575"/>
    </source>
</evidence>